<name>A0A1H6QQS9_9BACT</name>
<evidence type="ECO:0000256" key="1">
    <source>
        <dbReference type="SAM" id="SignalP"/>
    </source>
</evidence>
<dbReference type="InterPro" id="IPR012341">
    <property type="entry name" value="6hp_glycosidase-like_sf"/>
</dbReference>
<dbReference type="Proteomes" id="UP000199532">
    <property type="component" value="Unassembled WGS sequence"/>
</dbReference>
<dbReference type="OrthoDB" id="628098at2"/>
<proteinExistence type="predicted"/>
<dbReference type="Gene3D" id="1.50.10.10">
    <property type="match status" value="1"/>
</dbReference>
<dbReference type="InterPro" id="IPR008928">
    <property type="entry name" value="6-hairpin_glycosidase_sf"/>
</dbReference>
<reference evidence="2 3" key="1">
    <citation type="submission" date="2016-10" db="EMBL/GenBank/DDBJ databases">
        <authorList>
            <person name="de Groot N.N."/>
        </authorList>
    </citation>
    <scope>NUCLEOTIDE SEQUENCE [LARGE SCALE GENOMIC DNA]</scope>
    <source>
        <strain evidence="2 3">DSM 19938</strain>
    </source>
</reference>
<feature type="signal peptide" evidence="1">
    <location>
        <begin position="1"/>
        <end position="25"/>
    </location>
</feature>
<protein>
    <recommendedName>
        <fullName evidence="4">Rhamnogalacturonyl hydrolase YesR</fullName>
    </recommendedName>
</protein>
<dbReference type="Gene3D" id="1.50.10.20">
    <property type="match status" value="1"/>
</dbReference>
<evidence type="ECO:0000313" key="3">
    <source>
        <dbReference type="Proteomes" id="UP000199532"/>
    </source>
</evidence>
<keyword evidence="1" id="KW-0732">Signal</keyword>
<gene>
    <name evidence="2" type="ORF">SAMN04487995_0905</name>
</gene>
<evidence type="ECO:0008006" key="4">
    <source>
        <dbReference type="Google" id="ProtNLM"/>
    </source>
</evidence>
<dbReference type="RefSeq" id="WP_090332392.1">
    <property type="nucleotide sequence ID" value="NZ_FNXY01000001.1"/>
</dbReference>
<organism evidence="2 3">
    <name type="scientific">Dyadobacter koreensis</name>
    <dbReference type="NCBI Taxonomy" id="408657"/>
    <lineage>
        <taxon>Bacteria</taxon>
        <taxon>Pseudomonadati</taxon>
        <taxon>Bacteroidota</taxon>
        <taxon>Cytophagia</taxon>
        <taxon>Cytophagales</taxon>
        <taxon>Spirosomataceae</taxon>
        <taxon>Dyadobacter</taxon>
    </lineage>
</organism>
<keyword evidence="3" id="KW-1185">Reference proteome</keyword>
<sequence length="415" mass="47231">MMRSNRIFYLSLWMLLVLTGSVARAQAKKQDVVLAIDQIAKYVSEVMMDAEGKSKCDYNMTEGKWYDYEVPWHTGQAVNALLAAYKQTGNKKYLTAATRGGDWWAGLEIKDHPVLKGMVDARHGDSIGEDFIVFATVSDGTPGIYELSRVTKNPKYAKVATSAAYWMMKNMYDPEKGVCYDNVDAKTGEVLKEYSPFWKSKQKQELFDVSRPNTEGWLFKDAFEFSGDKKFKDAFINLCNSLIEKQGPEGVWMSFMPNSVQERSFHPRFPLWYAESLIEAFKLTGDKKYLDAAARTAEVFAKAQQKDGTMFYDNYLNGRQPDKGSVTGSAAALAGIVWIQLSQNGYKQFDANIEKSANWLLQNRYASDHPDPNLRGAVLETRTRFRKGKVWLTNRDTGSIFALRFLVDYTAYKFK</sequence>
<dbReference type="AlphaFoldDB" id="A0A1H6QQS9"/>
<dbReference type="SUPFAM" id="SSF48208">
    <property type="entry name" value="Six-hairpin glycosidases"/>
    <property type="match status" value="2"/>
</dbReference>
<dbReference type="GO" id="GO:0005975">
    <property type="term" value="P:carbohydrate metabolic process"/>
    <property type="evidence" value="ECO:0007669"/>
    <property type="project" value="InterPro"/>
</dbReference>
<feature type="chain" id="PRO_5011582031" description="Rhamnogalacturonyl hydrolase YesR" evidence="1">
    <location>
        <begin position="26"/>
        <end position="415"/>
    </location>
</feature>
<dbReference type="STRING" id="408657.SAMN04487995_0905"/>
<evidence type="ECO:0000313" key="2">
    <source>
        <dbReference type="EMBL" id="SEI45959.1"/>
    </source>
</evidence>
<accession>A0A1H6QQS9</accession>
<dbReference type="EMBL" id="FNXY01000001">
    <property type="protein sequence ID" value="SEI45959.1"/>
    <property type="molecule type" value="Genomic_DNA"/>
</dbReference>